<evidence type="ECO:0000256" key="1">
    <source>
        <dbReference type="SAM" id="MobiDB-lite"/>
    </source>
</evidence>
<dbReference type="CDD" id="cd12108">
    <property type="entry name" value="Hr-like"/>
    <property type="match status" value="1"/>
</dbReference>
<gene>
    <name evidence="3" type="ORF">TSA66_11795</name>
</gene>
<dbReference type="Pfam" id="PF01814">
    <property type="entry name" value="Hemerythrin"/>
    <property type="match status" value="1"/>
</dbReference>
<dbReference type="Proteomes" id="UP000031572">
    <property type="component" value="Unassembled WGS sequence"/>
</dbReference>
<name>A0A0C1YSI4_9BURK</name>
<feature type="region of interest" description="Disordered" evidence="1">
    <location>
        <begin position="146"/>
        <end position="170"/>
    </location>
</feature>
<dbReference type="STRING" id="709839.TSA66_11795"/>
<evidence type="ECO:0000313" key="3">
    <source>
        <dbReference type="EMBL" id="KIF83667.1"/>
    </source>
</evidence>
<protein>
    <submittedName>
        <fullName evidence="3">Hemerythrin</fullName>
    </submittedName>
</protein>
<keyword evidence="4" id="KW-1185">Reference proteome</keyword>
<evidence type="ECO:0000259" key="2">
    <source>
        <dbReference type="Pfam" id="PF01814"/>
    </source>
</evidence>
<dbReference type="EMBL" id="JWJG01000028">
    <property type="protein sequence ID" value="KIF83667.1"/>
    <property type="molecule type" value="Genomic_DNA"/>
</dbReference>
<accession>A0A0C1YSI4</accession>
<organism evidence="3 4">
    <name type="scientific">Noviherbaspirillum autotrophicum</name>
    <dbReference type="NCBI Taxonomy" id="709839"/>
    <lineage>
        <taxon>Bacteria</taxon>
        <taxon>Pseudomonadati</taxon>
        <taxon>Pseudomonadota</taxon>
        <taxon>Betaproteobacteria</taxon>
        <taxon>Burkholderiales</taxon>
        <taxon>Oxalobacteraceae</taxon>
        <taxon>Noviherbaspirillum</taxon>
    </lineage>
</organism>
<proteinExistence type="predicted"/>
<reference evidence="3 4" key="1">
    <citation type="submission" date="2014-12" db="EMBL/GenBank/DDBJ databases">
        <title>Denitrispirillum autotrophicum gen. nov., sp. nov., Denitrifying, Facultatively Autotrophic Bacteria Isolated from Rice Paddy Soil.</title>
        <authorList>
            <person name="Ishii S."/>
            <person name="Ashida N."/>
            <person name="Ohno H."/>
            <person name="Otsuka S."/>
            <person name="Yokota A."/>
            <person name="Senoo K."/>
        </authorList>
    </citation>
    <scope>NUCLEOTIDE SEQUENCE [LARGE SCALE GENOMIC DNA]</scope>
    <source>
        <strain evidence="3 4">TSA66</strain>
    </source>
</reference>
<dbReference type="InterPro" id="IPR012312">
    <property type="entry name" value="Hemerythrin-like"/>
</dbReference>
<dbReference type="PANTHER" id="PTHR35585">
    <property type="entry name" value="HHE DOMAIN PROTEIN (AFU_ORTHOLOGUE AFUA_4G00730)"/>
    <property type="match status" value="1"/>
</dbReference>
<dbReference type="PANTHER" id="PTHR35585:SF1">
    <property type="entry name" value="HHE DOMAIN PROTEIN (AFU_ORTHOLOGUE AFUA_4G00730)"/>
    <property type="match status" value="1"/>
</dbReference>
<dbReference type="AlphaFoldDB" id="A0A0C1YSI4"/>
<sequence>MLADDHKRVLRMFDDFEQMKEENDPDDESRQLLVENTCAELTIHAQVEEELFYPALREAIDDLDLLDEAEVEHASAKQLITELAAMQPEDDLYDAKFTVLGEYVRHHIQEEEKEIFPKAKKAGLDLEGIGDEIRQRKLELREELGIAPAEAVEDEDDEPAAKTKAGRRVH</sequence>
<evidence type="ECO:0000313" key="4">
    <source>
        <dbReference type="Proteomes" id="UP000031572"/>
    </source>
</evidence>
<feature type="domain" description="Hemerythrin-like" evidence="2">
    <location>
        <begin position="2"/>
        <end position="119"/>
    </location>
</feature>
<dbReference type="Gene3D" id="1.20.120.520">
    <property type="entry name" value="nmb1532 protein domain like"/>
    <property type="match status" value="1"/>
</dbReference>
<comment type="caution">
    <text evidence="3">The sequence shown here is derived from an EMBL/GenBank/DDBJ whole genome shotgun (WGS) entry which is preliminary data.</text>
</comment>